<accession>A0ABR9VNI5</accession>
<evidence type="ECO:0000313" key="1">
    <source>
        <dbReference type="EMBL" id="MBE9252453.1"/>
    </source>
</evidence>
<sequence length="423" mass="50150">MINPIQFVKSLWQLQIIKAEIIKGNRKLAQHLILARKKQGYKLTLLEKLFLESQEQTKQNSDYLPESTATIARQKFTAQQQLIQKINRAFHLIDHDGYKIECTGIDEYVFTKLEAELVMFLEQIIDAVDLDKNQVKQKIKEAYRDLNGLKKGIDPTYDKAFSPHVYFIKYFLDNVYCSYLAYFFIYQSGQLNRNLKILDIAAGPATMLFGLSLFLESLTDYQGIADFTCSYYSLEKQRNLQYRGLQFWRQYLDSLQLPPNIFYQFNTVSIFDYDNYFSKLPRGFFDLIIIAHCFFYQGEDRSKSFDIYRSIFKQCLRSDGRVLLVIQGNKFYKMFDTYADENIDKERYLIDTFLDSLGLRLIFYKYLTSTGKRASSKENFKQFILGNLPEQPQMDKLKWEYLNYKNPSKYVIDDFVIYAERQF</sequence>
<dbReference type="InterPro" id="IPR029063">
    <property type="entry name" value="SAM-dependent_MTases_sf"/>
</dbReference>
<organism evidence="1 2">
    <name type="scientific">Synechocystis salina LEGE 00031</name>
    <dbReference type="NCBI Taxonomy" id="1828736"/>
    <lineage>
        <taxon>Bacteria</taxon>
        <taxon>Bacillati</taxon>
        <taxon>Cyanobacteriota</taxon>
        <taxon>Cyanophyceae</taxon>
        <taxon>Synechococcales</taxon>
        <taxon>Merismopediaceae</taxon>
        <taxon>Synechocystis</taxon>
    </lineage>
</organism>
<dbReference type="SUPFAM" id="SSF53335">
    <property type="entry name" value="S-adenosyl-L-methionine-dependent methyltransferases"/>
    <property type="match status" value="1"/>
</dbReference>
<protein>
    <recommendedName>
        <fullName evidence="3">Photosystem II assembly protein</fullName>
    </recommendedName>
</protein>
<keyword evidence="2" id="KW-1185">Reference proteome</keyword>
<comment type="caution">
    <text evidence="1">The sequence shown here is derived from an EMBL/GenBank/DDBJ whole genome shotgun (WGS) entry which is preliminary data.</text>
</comment>
<dbReference type="Proteomes" id="UP000658720">
    <property type="component" value="Unassembled WGS sequence"/>
</dbReference>
<evidence type="ECO:0000313" key="2">
    <source>
        <dbReference type="Proteomes" id="UP000658720"/>
    </source>
</evidence>
<evidence type="ECO:0008006" key="3">
    <source>
        <dbReference type="Google" id="ProtNLM"/>
    </source>
</evidence>
<reference evidence="1 2" key="1">
    <citation type="submission" date="2020-10" db="EMBL/GenBank/DDBJ databases">
        <authorList>
            <person name="Castelo-Branco R."/>
            <person name="Eusebio N."/>
            <person name="Adriana R."/>
            <person name="Vieira A."/>
            <person name="Brugerolle De Fraissinette N."/>
            <person name="Rezende De Castro R."/>
            <person name="Schneider M.P."/>
            <person name="Vasconcelos V."/>
            <person name="Leao P.N."/>
        </authorList>
    </citation>
    <scope>NUCLEOTIDE SEQUENCE [LARGE SCALE GENOMIC DNA]</scope>
    <source>
        <strain evidence="1 2">LEGE 00031</strain>
    </source>
</reference>
<dbReference type="EMBL" id="JADEVV010000002">
    <property type="protein sequence ID" value="MBE9252453.1"/>
    <property type="molecule type" value="Genomic_DNA"/>
</dbReference>
<proteinExistence type="predicted"/>
<name>A0ABR9VNI5_9SYNC</name>
<dbReference type="RefSeq" id="WP_194018596.1">
    <property type="nucleotide sequence ID" value="NZ_JADEVV010000002.1"/>
</dbReference>
<gene>
    <name evidence="1" type="ORF">IQ217_01010</name>
</gene>